<reference evidence="4 5" key="1">
    <citation type="submission" date="2019-07" db="EMBL/GenBank/DDBJ databases">
        <title>Complete genome of Crassaminicella thermophila SY095.</title>
        <authorList>
            <person name="Li X."/>
        </authorList>
    </citation>
    <scope>NUCLEOTIDE SEQUENCE [LARGE SCALE GENOMIC DNA]</scope>
    <source>
        <strain evidence="4 5">SY095</strain>
    </source>
</reference>
<dbReference type="Pfam" id="PF26011">
    <property type="entry name" value="Beta-barrel_RND_rel"/>
    <property type="match status" value="1"/>
</dbReference>
<accession>A0A5C0SDY2</accession>
<sequence>MLVSSSNETSIAKYGNVQIVDRLDCYIIRNENLVKSNMEGEIKYFVQDGQRVEKGYKVAEIYRNSVDDITRKKLEVIKERIENIKQNENNLFQSDIQKIDGEINKIISEIKQYKQIGNLSKIEQLKKELNSKLEKKRIIVGDKSFAGKNLKALKVEQEVLEEKINNSISLVKSPEAGIISYNIDGYETILTPRNMATIKLENLKNIHTEITDLRVNKVIFNQPLFKIVDNNVWYIISWVDDAALENYKTGKIVTFKFPYREVKGKIYKIIKNKNDNMIIFQLDQYVENFFSLRNINLDVVVVNYEGLKIHKDSVIEKEGIKGVYVLDINRYAIFKPIKIIGYDDDYVIIQSNVFYKKDGENIKRVKTVKLYDEIVRNASKVKEGQMIY</sequence>
<evidence type="ECO:0000313" key="4">
    <source>
        <dbReference type="EMBL" id="QEK11977.1"/>
    </source>
</evidence>
<dbReference type="EMBL" id="CP042243">
    <property type="protein sequence ID" value="QEK11977.1"/>
    <property type="molecule type" value="Genomic_DNA"/>
</dbReference>
<dbReference type="InterPro" id="IPR058728">
    <property type="entry name" value="HH_RND-rel"/>
</dbReference>
<proteinExistence type="predicted"/>
<evidence type="ECO:0000259" key="2">
    <source>
        <dbReference type="Pfam" id="PF26012"/>
    </source>
</evidence>
<evidence type="ECO:0000259" key="1">
    <source>
        <dbReference type="Pfam" id="PF26011"/>
    </source>
</evidence>
<dbReference type="OrthoDB" id="1834786at2"/>
<organism evidence="4 5">
    <name type="scientific">Crassaminicella thermophila</name>
    <dbReference type="NCBI Taxonomy" id="2599308"/>
    <lineage>
        <taxon>Bacteria</taxon>
        <taxon>Bacillati</taxon>
        <taxon>Bacillota</taxon>
        <taxon>Clostridia</taxon>
        <taxon>Eubacteriales</taxon>
        <taxon>Clostridiaceae</taxon>
        <taxon>Crassaminicella</taxon>
    </lineage>
</organism>
<feature type="domain" description="RND related barrel-sandwich hybrid" evidence="3">
    <location>
        <begin position="31"/>
        <end position="229"/>
    </location>
</feature>
<feature type="domain" description="RND related beta-barrel" evidence="1">
    <location>
        <begin position="233"/>
        <end position="302"/>
    </location>
</feature>
<name>A0A5C0SDY2_CRATE</name>
<dbReference type="Proteomes" id="UP000324646">
    <property type="component" value="Chromosome"/>
</dbReference>
<protein>
    <recommendedName>
        <fullName evidence="6">Membrane fusion protein</fullName>
    </recommendedName>
</protein>
<dbReference type="Pfam" id="PF26018">
    <property type="entry name" value="BSH_RND_rel"/>
    <property type="match status" value="1"/>
</dbReference>
<evidence type="ECO:0000259" key="3">
    <source>
        <dbReference type="Pfam" id="PF26018"/>
    </source>
</evidence>
<evidence type="ECO:0000313" key="5">
    <source>
        <dbReference type="Proteomes" id="UP000324646"/>
    </source>
</evidence>
<dbReference type="AlphaFoldDB" id="A0A5C0SDY2"/>
<keyword evidence="5" id="KW-1185">Reference proteome</keyword>
<gene>
    <name evidence="4" type="ORF">FQB35_06115</name>
</gene>
<dbReference type="Pfam" id="PF26012">
    <property type="entry name" value="HH_RND_rel"/>
    <property type="match status" value="1"/>
</dbReference>
<dbReference type="InterPro" id="IPR058729">
    <property type="entry name" value="Beta-barrel_RND-rel"/>
</dbReference>
<feature type="domain" description="RND related alpha-helical hairpin" evidence="2">
    <location>
        <begin position="68"/>
        <end position="167"/>
    </location>
</feature>
<dbReference type="InterPro" id="IPR058709">
    <property type="entry name" value="BSH_RND-rel"/>
</dbReference>
<evidence type="ECO:0008006" key="6">
    <source>
        <dbReference type="Google" id="ProtNLM"/>
    </source>
</evidence>
<dbReference type="KEGG" id="crs:FQB35_06115"/>